<dbReference type="CDD" id="cd01335">
    <property type="entry name" value="Radical_SAM"/>
    <property type="match status" value="1"/>
</dbReference>
<dbReference type="PANTHER" id="PTHR11228">
    <property type="entry name" value="RADICAL SAM DOMAIN PROTEIN"/>
    <property type="match status" value="1"/>
</dbReference>
<dbReference type="OrthoDB" id="9810775at2"/>
<evidence type="ECO:0000313" key="10">
    <source>
        <dbReference type="Proteomes" id="UP000221734"/>
    </source>
</evidence>
<keyword evidence="10" id="KW-1185">Reference proteome</keyword>
<evidence type="ECO:0000256" key="3">
    <source>
        <dbReference type="ARBA" id="ARBA00022723"/>
    </source>
</evidence>
<feature type="domain" description="Radical SAM core" evidence="6">
    <location>
        <begin position="24"/>
        <end position="233"/>
    </location>
</feature>
<evidence type="ECO:0000256" key="5">
    <source>
        <dbReference type="ARBA" id="ARBA00023014"/>
    </source>
</evidence>
<dbReference type="KEGG" id="kst:KSMBR1_2173"/>
<dbReference type="Pfam" id="PF11946">
    <property type="entry name" value="DUF3463"/>
    <property type="match status" value="1"/>
</dbReference>
<proteinExistence type="predicted"/>
<dbReference type="InterPro" id="IPR013785">
    <property type="entry name" value="Aldolase_TIM"/>
</dbReference>
<keyword evidence="5" id="KW-0411">Iron-sulfur</keyword>
<dbReference type="RefSeq" id="WP_099325359.1">
    <property type="nucleotide sequence ID" value="NZ_CP049055.1"/>
</dbReference>
<evidence type="ECO:0000256" key="4">
    <source>
        <dbReference type="ARBA" id="ARBA00023004"/>
    </source>
</evidence>
<evidence type="ECO:0000256" key="1">
    <source>
        <dbReference type="ARBA" id="ARBA00001966"/>
    </source>
</evidence>
<evidence type="ECO:0000313" key="11">
    <source>
        <dbReference type="Proteomes" id="UP000501926"/>
    </source>
</evidence>
<dbReference type="Pfam" id="PF04055">
    <property type="entry name" value="Radical_SAM"/>
    <property type="match status" value="1"/>
</dbReference>
<organism evidence="7">
    <name type="scientific">Kuenenia stuttgartiensis</name>
    <dbReference type="NCBI Taxonomy" id="174633"/>
    <lineage>
        <taxon>Bacteria</taxon>
        <taxon>Pseudomonadati</taxon>
        <taxon>Planctomycetota</taxon>
        <taxon>Candidatus Brocadiia</taxon>
        <taxon>Candidatus Brocadiales</taxon>
        <taxon>Candidatus Brocadiaceae</taxon>
        <taxon>Candidatus Kuenenia</taxon>
    </lineage>
</organism>
<dbReference type="EMBL" id="CP049055">
    <property type="protein sequence ID" value="QII14314.1"/>
    <property type="molecule type" value="Genomic_DNA"/>
</dbReference>
<dbReference type="InterPro" id="IPR022563">
    <property type="entry name" value="DUF3463"/>
</dbReference>
<keyword evidence="2" id="KW-0949">S-adenosyl-L-methionine</keyword>
<evidence type="ECO:0000313" key="9">
    <source>
        <dbReference type="EMBL" id="SOH04670.1"/>
    </source>
</evidence>
<reference evidence="8 11" key="5">
    <citation type="submission" date="2020-02" db="EMBL/GenBank/DDBJ databases">
        <title>Newly sequenced genome of strain CSTR1 showed variability in Candidatus Kuenenia stuttgartiensis genomes.</title>
        <authorList>
            <person name="Ding C."/>
            <person name="Adrian L."/>
        </authorList>
    </citation>
    <scope>NUCLEOTIDE SEQUENCE [LARGE SCALE GENOMIC DNA]</scope>
    <source>
        <strain evidence="8 11">CSTR1</strain>
    </source>
</reference>
<dbReference type="InterPro" id="IPR058240">
    <property type="entry name" value="rSAM_sf"/>
</dbReference>
<reference evidence="7" key="2">
    <citation type="submission" date="2006-01" db="EMBL/GenBank/DDBJ databases">
        <authorList>
            <person name="Genoscope"/>
        </authorList>
    </citation>
    <scope>NUCLEOTIDE SEQUENCE</scope>
</reference>
<dbReference type="InterPro" id="IPR050377">
    <property type="entry name" value="Radical_SAM_PqqE_MftC-like"/>
</dbReference>
<evidence type="ECO:0000313" key="8">
    <source>
        <dbReference type="EMBL" id="QII14314.1"/>
    </source>
</evidence>
<comment type="cofactor">
    <cofactor evidence="1">
        <name>[4Fe-4S] cluster</name>
        <dbReference type="ChEBI" id="CHEBI:49883"/>
    </cofactor>
</comment>
<protein>
    <recommendedName>
        <fullName evidence="6">Radical SAM core domain-containing protein</fullName>
    </recommendedName>
</protein>
<dbReference type="SFLD" id="SFLDG01067">
    <property type="entry name" value="SPASM/twitch_domain_containing"/>
    <property type="match status" value="1"/>
</dbReference>
<dbReference type="SUPFAM" id="SSF102114">
    <property type="entry name" value="Radical SAM enzymes"/>
    <property type="match status" value="1"/>
</dbReference>
<reference evidence="7" key="1">
    <citation type="journal article" date="2006" name="Nature">
        <title>Deciphering the evolution and metabolism of an anammox bacterium from a community genome.</title>
        <authorList>
            <person name="Strous M."/>
            <person name="Pelletier E."/>
            <person name="Mangenot S."/>
            <person name="Rattei T."/>
            <person name="Lehner A."/>
            <person name="Taylor M.W."/>
            <person name="Horn M."/>
            <person name="Daims H."/>
            <person name="Bartol-Mavel D."/>
            <person name="Wincker P."/>
            <person name="Barbe V."/>
            <person name="Fonknechten N."/>
            <person name="Vallenet D."/>
            <person name="Segurens B."/>
            <person name="Schenowitz-Truong C."/>
            <person name="Medigue C."/>
            <person name="Collingro A."/>
            <person name="Snel B."/>
            <person name="Dutilh B.E."/>
            <person name="OpDenCamp H.J.M."/>
            <person name="vanDerDrift C."/>
            <person name="Cirpus I."/>
            <person name="vanDePas-Schoonen K.T."/>
            <person name="Harhangi H.R."/>
            <person name="vanNiftrik L."/>
            <person name="Schmid M."/>
            <person name="Keltjens J."/>
            <person name="vanDeVossenberg J."/>
            <person name="Kartal B."/>
            <person name="Meier H."/>
            <person name="Frishman D."/>
            <person name="Huynen M.A."/>
            <person name="Mewes H."/>
            <person name="Weissenbach J."/>
            <person name="Jetten M.S.M."/>
            <person name="Wagner M."/>
            <person name="LePaslier D."/>
        </authorList>
    </citation>
    <scope>NUCLEOTIDE SEQUENCE</scope>
</reference>
<dbReference type="SFLD" id="SFLDF00397">
    <property type="entry name" value="adenosyl-hopene_transferase"/>
    <property type="match status" value="1"/>
</dbReference>
<evidence type="ECO:0000313" key="7">
    <source>
        <dbReference type="EMBL" id="CAJ71214.1"/>
    </source>
</evidence>
<reference evidence="10" key="3">
    <citation type="submission" date="2017-10" db="EMBL/GenBank/DDBJ databases">
        <authorList>
            <person name="Frank J."/>
        </authorList>
    </citation>
    <scope>NUCLEOTIDE SEQUENCE [LARGE SCALE GENOMIC DNA]</scope>
</reference>
<keyword evidence="4" id="KW-0408">Iron</keyword>
<evidence type="ECO:0000259" key="6">
    <source>
        <dbReference type="PROSITE" id="PS51918"/>
    </source>
</evidence>
<dbReference type="AlphaFoldDB" id="Q1PVG8"/>
<dbReference type="SFLD" id="SFLDS00029">
    <property type="entry name" value="Radical_SAM"/>
    <property type="match status" value="1"/>
</dbReference>
<dbReference type="Proteomes" id="UP000501926">
    <property type="component" value="Chromosome"/>
</dbReference>
<name>Q1PVG8_KUEST</name>
<dbReference type="PROSITE" id="PS51918">
    <property type="entry name" value="RADICAL_SAM"/>
    <property type="match status" value="1"/>
</dbReference>
<dbReference type="EMBL" id="LT934425">
    <property type="protein sequence ID" value="SOH04670.1"/>
    <property type="molecule type" value="Genomic_DNA"/>
</dbReference>
<dbReference type="GO" id="GO:0003824">
    <property type="term" value="F:catalytic activity"/>
    <property type="evidence" value="ECO:0007669"/>
    <property type="project" value="InterPro"/>
</dbReference>
<dbReference type="NCBIfam" id="TIGR03470">
    <property type="entry name" value="HpnH"/>
    <property type="match status" value="1"/>
</dbReference>
<dbReference type="Gene3D" id="3.20.20.70">
    <property type="entry name" value="Aldolase class I"/>
    <property type="match status" value="1"/>
</dbReference>
<dbReference type="PANTHER" id="PTHR11228:SF22">
    <property type="entry name" value="PEPTIDE BIOSYNTHESIS PROTEIN YYDG-RELATED"/>
    <property type="match status" value="1"/>
</dbReference>
<dbReference type="InterPro" id="IPR007197">
    <property type="entry name" value="rSAM"/>
</dbReference>
<dbReference type="Proteomes" id="UP000221734">
    <property type="component" value="Chromosome Kuenenia_stuttgartiensis_MBR1"/>
</dbReference>
<accession>Q1PVG8</accession>
<sequence>MRVSLALSLSLTKYLIKNRLLFKKRFPLVLMLEVTHLCNLACEGCGRILEYHDTMREMLSVGECMQAIHECPTPVVTITGGEPLMHPEIDKIISGIIKEKRHVYLCTNGILLVDALKKLKPHKYLNINVHIDGLAETHDKIAGKGIFDRATNAIREAKKAGFKVCTNTTIFKDTSEKEIVELFSFLQGLGVDGMLVSPGYGFEHNENAIFLCQKEIEERFGFIYGISKKYKILNSPLYLKFLKGERTLKCTPWGNPTRNYSGWKSPCYLITNTHYKTFDEYMKQTDWEKYQEGRDPRCENCMMHCGFEPTVVLEGGKRLSDIYEMAKWGLS</sequence>
<reference evidence="9" key="4">
    <citation type="submission" date="2017-10" db="EMBL/GenBank/DDBJ databases">
        <authorList>
            <person name="Banno H."/>
            <person name="Chua N.-H."/>
        </authorList>
    </citation>
    <scope>NUCLEOTIDE SEQUENCE [LARGE SCALE GENOMIC DNA]</scope>
    <source>
        <strain evidence="9">Kuenenia_mbr1_ru-nijmegen</strain>
    </source>
</reference>
<gene>
    <name evidence="8" type="ORF">KsCSTR_49370</name>
    <name evidence="9" type="ORF">KSMBR1_2173</name>
    <name evidence="7" type="ORF">kustc0469</name>
</gene>
<dbReference type="InterPro" id="IPR017833">
    <property type="entry name" value="Hopanoid_synth-assoc_rSAM_HpnH"/>
</dbReference>
<dbReference type="GO" id="GO:0046872">
    <property type="term" value="F:metal ion binding"/>
    <property type="evidence" value="ECO:0007669"/>
    <property type="project" value="UniProtKB-KW"/>
</dbReference>
<evidence type="ECO:0000256" key="2">
    <source>
        <dbReference type="ARBA" id="ARBA00022691"/>
    </source>
</evidence>
<dbReference type="GO" id="GO:0051536">
    <property type="term" value="F:iron-sulfur cluster binding"/>
    <property type="evidence" value="ECO:0007669"/>
    <property type="project" value="UniProtKB-KW"/>
</dbReference>
<dbReference type="EMBL" id="CT573073">
    <property type="protein sequence ID" value="CAJ71214.1"/>
    <property type="molecule type" value="Genomic_DNA"/>
</dbReference>
<keyword evidence="3" id="KW-0479">Metal-binding</keyword>